<evidence type="ECO:0000313" key="4">
    <source>
        <dbReference type="Proteomes" id="UP001255601"/>
    </source>
</evidence>
<keyword evidence="3" id="KW-0255">Endonuclease</keyword>
<protein>
    <submittedName>
        <fullName evidence="3">Endonuclease/exonuclease/phosphatase (EEP) superfamily protein YafD</fullName>
    </submittedName>
</protein>
<dbReference type="AlphaFoldDB" id="A0AAJ2B9N7"/>
<evidence type="ECO:0000313" key="3">
    <source>
        <dbReference type="EMBL" id="MDR6102898.1"/>
    </source>
</evidence>
<feature type="domain" description="Endonuclease/exonuclease/phosphatase" evidence="2">
    <location>
        <begin position="98"/>
        <end position="299"/>
    </location>
</feature>
<dbReference type="Gene3D" id="3.60.10.10">
    <property type="entry name" value="Endonuclease/exonuclease/phosphatase"/>
    <property type="match status" value="1"/>
</dbReference>
<feature type="transmembrane region" description="Helical" evidence="1">
    <location>
        <begin position="61"/>
        <end position="80"/>
    </location>
</feature>
<keyword evidence="1" id="KW-0472">Membrane</keyword>
<keyword evidence="3" id="KW-0378">Hydrolase</keyword>
<evidence type="ECO:0000256" key="1">
    <source>
        <dbReference type="SAM" id="Phobius"/>
    </source>
</evidence>
<feature type="transmembrane region" description="Helical" evidence="1">
    <location>
        <begin position="7"/>
        <end position="25"/>
    </location>
</feature>
<feature type="transmembrane region" description="Helical" evidence="1">
    <location>
        <begin position="37"/>
        <end position="56"/>
    </location>
</feature>
<keyword evidence="1" id="KW-0812">Transmembrane</keyword>
<name>A0AAJ2B9N7_9HYPH</name>
<organism evidence="3 4">
    <name type="scientific">Agrobacterium larrymoorei</name>
    <dbReference type="NCBI Taxonomy" id="160699"/>
    <lineage>
        <taxon>Bacteria</taxon>
        <taxon>Pseudomonadati</taxon>
        <taxon>Pseudomonadota</taxon>
        <taxon>Alphaproteobacteria</taxon>
        <taxon>Hyphomicrobiales</taxon>
        <taxon>Rhizobiaceae</taxon>
        <taxon>Rhizobium/Agrobacterium group</taxon>
        <taxon>Agrobacterium</taxon>
    </lineage>
</organism>
<sequence>MKARLSCIASMAIIAALFSISFRYIKDFWLLAFVNSFQLHIAVVAAIACIICFCLLRARLFIALLAWSLVLCAHAVSMQYDFATDGQYPAGAKPFRLMSFNVLRENRKSAESIADAVLASEADAVYIMEAGAVRSVLARLQQTYPYRLGCGVGTPSCDLLMLSKRPLRDARIGTLSFVSQERAGFAEIDLDGVTLNLAQVHLTKPYFDEYHAEELSGLSRELINLKGPVILAGDFNSASVVPDMRRFMENAQLKKVSWEPATWPIKAGRFGIAIDHVFARKPATLISVQRLPNNLGSNHYGLIADFMIAAE</sequence>
<keyword evidence="3" id="KW-0540">Nuclease</keyword>
<keyword evidence="1" id="KW-1133">Transmembrane helix</keyword>
<proteinExistence type="predicted"/>
<dbReference type="SUPFAM" id="SSF56219">
    <property type="entry name" value="DNase I-like"/>
    <property type="match status" value="1"/>
</dbReference>
<evidence type="ECO:0000259" key="2">
    <source>
        <dbReference type="Pfam" id="PF03372"/>
    </source>
</evidence>
<dbReference type="GO" id="GO:0004519">
    <property type="term" value="F:endonuclease activity"/>
    <property type="evidence" value="ECO:0007669"/>
    <property type="project" value="UniProtKB-KW"/>
</dbReference>
<accession>A0AAJ2B9N7</accession>
<dbReference type="EMBL" id="JAVIZC010000003">
    <property type="protein sequence ID" value="MDR6102898.1"/>
    <property type="molecule type" value="Genomic_DNA"/>
</dbReference>
<dbReference type="InterPro" id="IPR005135">
    <property type="entry name" value="Endo/exonuclease/phosphatase"/>
</dbReference>
<dbReference type="Proteomes" id="UP001255601">
    <property type="component" value="Unassembled WGS sequence"/>
</dbReference>
<comment type="caution">
    <text evidence="3">The sequence shown here is derived from an EMBL/GenBank/DDBJ whole genome shotgun (WGS) entry which is preliminary data.</text>
</comment>
<dbReference type="InterPro" id="IPR036691">
    <property type="entry name" value="Endo/exonu/phosph_ase_sf"/>
</dbReference>
<dbReference type="Pfam" id="PF03372">
    <property type="entry name" value="Exo_endo_phos"/>
    <property type="match status" value="1"/>
</dbReference>
<gene>
    <name evidence="3" type="ORF">QE369_003095</name>
</gene>
<reference evidence="3" key="1">
    <citation type="submission" date="2023-08" db="EMBL/GenBank/DDBJ databases">
        <title>Functional and genomic diversity of the sorghum phyllosphere microbiome.</title>
        <authorList>
            <person name="Shade A."/>
        </authorList>
    </citation>
    <scope>NUCLEOTIDE SEQUENCE</scope>
    <source>
        <strain evidence="3">SORGH_AS_0974</strain>
    </source>
</reference>